<feature type="region of interest" description="Disordered" evidence="1">
    <location>
        <begin position="255"/>
        <end position="284"/>
    </location>
</feature>
<protein>
    <recommendedName>
        <fullName evidence="2">DUF8035 domain-containing protein</fullName>
    </recommendedName>
</protein>
<dbReference type="KEGG" id="cthr:CTHT_0014550"/>
<name>G0S1R6_CHATD</name>
<dbReference type="AlphaFoldDB" id="G0S1R6"/>
<organism evidence="4">
    <name type="scientific">Chaetomium thermophilum (strain DSM 1495 / CBS 144.50 / IMI 039719)</name>
    <name type="common">Thermochaetoides thermophila</name>
    <dbReference type="NCBI Taxonomy" id="759272"/>
    <lineage>
        <taxon>Eukaryota</taxon>
        <taxon>Fungi</taxon>
        <taxon>Dikarya</taxon>
        <taxon>Ascomycota</taxon>
        <taxon>Pezizomycotina</taxon>
        <taxon>Sordariomycetes</taxon>
        <taxon>Sordariomycetidae</taxon>
        <taxon>Sordariales</taxon>
        <taxon>Chaetomiaceae</taxon>
        <taxon>Thermochaetoides</taxon>
    </lineage>
</organism>
<feature type="compositionally biased region" description="Basic and acidic residues" evidence="1">
    <location>
        <begin position="98"/>
        <end position="150"/>
    </location>
</feature>
<keyword evidence="4" id="KW-1185">Reference proteome</keyword>
<dbReference type="HOGENOM" id="CLU_021705_2_0_1"/>
<dbReference type="OrthoDB" id="5410752at2759"/>
<feature type="domain" description="DUF8035" evidence="2">
    <location>
        <begin position="426"/>
        <end position="479"/>
    </location>
</feature>
<dbReference type="Proteomes" id="UP000008066">
    <property type="component" value="Unassembled WGS sequence"/>
</dbReference>
<feature type="compositionally biased region" description="Low complexity" evidence="1">
    <location>
        <begin position="269"/>
        <end position="281"/>
    </location>
</feature>
<dbReference type="InterPro" id="IPR058348">
    <property type="entry name" value="DUF8035"/>
</dbReference>
<evidence type="ECO:0000259" key="2">
    <source>
        <dbReference type="Pfam" id="PF26118"/>
    </source>
</evidence>
<dbReference type="eggNOG" id="ENOG502SANM">
    <property type="taxonomic scope" value="Eukaryota"/>
</dbReference>
<gene>
    <name evidence="3" type="ORF">CTHT_0014550</name>
</gene>
<dbReference type="Pfam" id="PF26118">
    <property type="entry name" value="DUF8035"/>
    <property type="match status" value="1"/>
</dbReference>
<reference evidence="3 4" key="1">
    <citation type="journal article" date="2011" name="Cell">
        <title>Insight into structure and assembly of the nuclear pore complex by utilizing the genome of a eukaryotic thermophile.</title>
        <authorList>
            <person name="Amlacher S."/>
            <person name="Sarges P."/>
            <person name="Flemming D."/>
            <person name="van Noort V."/>
            <person name="Kunze R."/>
            <person name="Devos D.P."/>
            <person name="Arumugam M."/>
            <person name="Bork P."/>
            <person name="Hurt E."/>
        </authorList>
    </citation>
    <scope>NUCLEOTIDE SEQUENCE [LARGE SCALE GENOMIC DNA]</scope>
    <source>
        <strain evidence="4">DSM 1495 / CBS 144.50 / IMI 039719</strain>
    </source>
</reference>
<dbReference type="GeneID" id="18255493"/>
<dbReference type="EMBL" id="GL988039">
    <property type="protein sequence ID" value="EGS22976.1"/>
    <property type="molecule type" value="Genomic_DNA"/>
</dbReference>
<sequence>MSARSRVDEYGYIREPRRAREYEERRYEIRERSRSRDRVPYFLREENRRPEQGPLVLREREREIVERPVRGRSPTPVRVHERVIERTRSVTPPPRPPSRRDGREEVRIRQVVRESSRGPGPERIRFIDSHSRSPSPVERERIRIVEKERAPNPPPSPRPTTPQVIQGPIIERQVITHYRDIDHGIVPAHPPSPLREHRDTEIEIHTSRGGTEVGIHRARSRSRVRGRSIERPVIRVDDDASVRVDRKHLHVDIERRRSLSRTGGRRAHSAAPPIIDHSSSSSDEEYEITSRIGARSRPGEAIGGSTRNWTIIDVPPGTERVRMDGAGGASAEVTWSKYSGVRRTRWIPDRDEEKDKDSIVSSTTTTTTVSERERGRVRSRSRDRRVSVSINLDKNDDRRELEVEKVTDRRIVRASSTNPPAKRQPETWTEITKDLVCREAIEQLGYEYEETDWFYYIVEYLSYDEVCQLVDLSDRIRAERQQRARELAWERGEWRPVDDWDLYYYRDHEDRHRGRDRHSRRHHHKYRYASSTVDYDDDGDSRVVEREVVYDSHRSRSRGYRH</sequence>
<evidence type="ECO:0000313" key="4">
    <source>
        <dbReference type="Proteomes" id="UP000008066"/>
    </source>
</evidence>
<feature type="compositionally biased region" description="Pro residues" evidence="1">
    <location>
        <begin position="151"/>
        <end position="160"/>
    </location>
</feature>
<dbReference type="RefSeq" id="XP_006691968.1">
    <property type="nucleotide sequence ID" value="XM_006691905.1"/>
</dbReference>
<accession>G0S1R6</accession>
<feature type="compositionally biased region" description="Low complexity" evidence="1">
    <location>
        <begin position="359"/>
        <end position="369"/>
    </location>
</feature>
<feature type="region of interest" description="Disordered" evidence="1">
    <location>
        <begin position="349"/>
        <end position="382"/>
    </location>
</feature>
<proteinExistence type="predicted"/>
<dbReference type="STRING" id="759272.G0S1R6"/>
<dbReference type="OMA" id="DFFYVME"/>
<evidence type="ECO:0000256" key="1">
    <source>
        <dbReference type="SAM" id="MobiDB-lite"/>
    </source>
</evidence>
<evidence type="ECO:0000313" key="3">
    <source>
        <dbReference type="EMBL" id="EGS22976.1"/>
    </source>
</evidence>
<feature type="region of interest" description="Disordered" evidence="1">
    <location>
        <begin position="82"/>
        <end position="164"/>
    </location>
</feature>
<feature type="compositionally biased region" description="Basic and acidic residues" evidence="1">
    <location>
        <begin position="349"/>
        <end position="358"/>
    </location>
</feature>